<comment type="caution">
    <text evidence="3">The sequence shown here is derived from an EMBL/GenBank/DDBJ whole genome shotgun (WGS) entry which is preliminary data.</text>
</comment>
<sequence length="307" mass="35716">MSISIGHTLIWLVLTARLGICTSQQTNDLAPPRLPVDLFVKIHHFYASGGTLANGQYCINPEQTITCTPIFRVCLTSEFYLRSTFRRKRTFDPSTRTCEKLYEFGGHGPMYENARSIEFGDYLEPRMKNLLVFKISKPDAVLHITVGHRDFQRKNLWGEIYVLLKHYLLQPFILTNGYWKQKLYEGTEFDLHLAWKIERQPYQTRHYHQQRLGKKTRLLSQNTNEDPWTTIDDTERSMNMIGVEGREKIGHNRKIGNTNAFTEKRERITRSTRSSTRRDILSTRSVNETQLTGFSEALSTTTNTTTN</sequence>
<evidence type="ECO:0000313" key="4">
    <source>
        <dbReference type="Proteomes" id="UP000230066"/>
    </source>
</evidence>
<keyword evidence="2" id="KW-0732">Signal</keyword>
<accession>A0A4E0R943</accession>
<evidence type="ECO:0000256" key="1">
    <source>
        <dbReference type="SAM" id="MobiDB-lite"/>
    </source>
</evidence>
<dbReference type="AlphaFoldDB" id="A0A4E0R943"/>
<dbReference type="Proteomes" id="UP000230066">
    <property type="component" value="Unassembled WGS sequence"/>
</dbReference>
<reference evidence="3" key="1">
    <citation type="submission" date="2019-03" db="EMBL/GenBank/DDBJ databases">
        <title>Improved annotation for the trematode Fasciola hepatica.</title>
        <authorList>
            <person name="Choi Y.-J."/>
            <person name="Martin J."/>
            <person name="Mitreva M."/>
        </authorList>
    </citation>
    <scope>NUCLEOTIDE SEQUENCE [LARGE SCALE GENOMIC DNA]</scope>
</reference>
<gene>
    <name evidence="3" type="ORF">D915_006823</name>
</gene>
<evidence type="ECO:0000256" key="2">
    <source>
        <dbReference type="SAM" id="SignalP"/>
    </source>
</evidence>
<proteinExistence type="predicted"/>
<organism evidence="3 4">
    <name type="scientific">Fasciola hepatica</name>
    <name type="common">Liver fluke</name>
    <dbReference type="NCBI Taxonomy" id="6192"/>
    <lineage>
        <taxon>Eukaryota</taxon>
        <taxon>Metazoa</taxon>
        <taxon>Spiralia</taxon>
        <taxon>Lophotrochozoa</taxon>
        <taxon>Platyhelminthes</taxon>
        <taxon>Trematoda</taxon>
        <taxon>Digenea</taxon>
        <taxon>Plagiorchiida</taxon>
        <taxon>Echinostomata</taxon>
        <taxon>Echinostomatoidea</taxon>
        <taxon>Fasciolidae</taxon>
        <taxon>Fasciola</taxon>
    </lineage>
</organism>
<dbReference type="EMBL" id="JXXN02002795">
    <property type="protein sequence ID" value="THD22391.1"/>
    <property type="molecule type" value="Genomic_DNA"/>
</dbReference>
<feature type="chain" id="PRO_5020031676" evidence="2">
    <location>
        <begin position="24"/>
        <end position="307"/>
    </location>
</feature>
<evidence type="ECO:0000313" key="3">
    <source>
        <dbReference type="EMBL" id="THD22391.1"/>
    </source>
</evidence>
<feature type="signal peptide" evidence="2">
    <location>
        <begin position="1"/>
        <end position="23"/>
    </location>
</feature>
<feature type="region of interest" description="Disordered" evidence="1">
    <location>
        <begin position="260"/>
        <end position="281"/>
    </location>
</feature>
<name>A0A4E0R943_FASHE</name>
<protein>
    <submittedName>
        <fullName evidence="3">Uncharacterized protein</fullName>
    </submittedName>
</protein>
<feature type="non-terminal residue" evidence="3">
    <location>
        <position position="307"/>
    </location>
</feature>
<keyword evidence="4" id="KW-1185">Reference proteome</keyword>